<keyword evidence="3" id="KW-1185">Reference proteome</keyword>
<feature type="region of interest" description="Disordered" evidence="1">
    <location>
        <begin position="927"/>
        <end position="984"/>
    </location>
</feature>
<dbReference type="SMART" id="SM00164">
    <property type="entry name" value="TBC"/>
    <property type="match status" value="1"/>
</dbReference>
<feature type="region of interest" description="Disordered" evidence="1">
    <location>
        <begin position="1233"/>
        <end position="1302"/>
    </location>
</feature>
<dbReference type="Gene3D" id="1.10.472.80">
    <property type="entry name" value="Ypt/Rab-GAP domain of gyp1p, domain 3"/>
    <property type="match status" value="1"/>
</dbReference>
<organism evidence="3 4">
    <name type="scientific">Limulus polyphemus</name>
    <name type="common">Atlantic horseshoe crab</name>
    <dbReference type="NCBI Taxonomy" id="6850"/>
    <lineage>
        <taxon>Eukaryota</taxon>
        <taxon>Metazoa</taxon>
        <taxon>Ecdysozoa</taxon>
        <taxon>Arthropoda</taxon>
        <taxon>Chelicerata</taxon>
        <taxon>Merostomata</taxon>
        <taxon>Xiphosura</taxon>
        <taxon>Limulidae</taxon>
        <taxon>Limulus</taxon>
    </lineage>
</organism>
<dbReference type="Pfam" id="PF00566">
    <property type="entry name" value="RabGAP-TBC"/>
    <property type="match status" value="1"/>
</dbReference>
<dbReference type="InterPro" id="IPR032738">
    <property type="entry name" value="Tbc1d30_C"/>
</dbReference>
<evidence type="ECO:0000313" key="3">
    <source>
        <dbReference type="Proteomes" id="UP000694941"/>
    </source>
</evidence>
<feature type="region of interest" description="Disordered" evidence="1">
    <location>
        <begin position="1017"/>
        <end position="1038"/>
    </location>
</feature>
<feature type="domain" description="Rab-GAP TBC" evidence="2">
    <location>
        <begin position="395"/>
        <end position="604"/>
    </location>
</feature>
<sequence>MSFSEIGTSKFQTQLSSEHNGNVAEFYEIPLNPPENVSEIPLENITSCSRYDHVANLGSPNSKVSSSSCDKNNKDAIRKVTSRNISFYGYVSHGKKSLDYTTVVNYEDSSDFKDETPTRAECECAPESLAFSVQQMDEARLRYLVKENASENSVRFNSSSCDVQLQSEDVEEDPTKPHFSQLSNIEEDPTESSFSQRFSQECSISSLNPPDLEHCIQKSLEDYQGLTLPVQTLPRERKSSLVEDLLHEIYGPLSPSDRRSSADSEHFTDGSVTDFTWAINHFMMGGEKGRRARYTRSSLLSKDVQDLKSIVKQLQNQTHHTNNSLVQQLKLRDRLMNRRNRNYDMLTAVLQAISPKRSKSSVDTKIRFSVTPFPGDSGFTQWHDAMRMVARLPGGIPPEFRKRLWLTLADRHLQKRKIDWETTKRFCFNERTNPDDDRLGTQIIKDLHRTGCSMFSGEEAENNQALLKRVLLAYARWNKVVGYCQGFNMLAAIILEVMEWKDEDALKVMIFLIEGVLPEGYFANHLRGLSVDMAVFRDLLRMRLICLSRHLDKLQAEARDSSTGASYEPPLTNVFTMQWFLTLFSTCLPKSTVLQVWDLIFLEGNEILLRAALAIWDGLADRIMTVESADEFYSIMGVLTREMLEFGLMDPNDLVKTICTISPFPFPQLVDLRDKYTYNIRPFTSSLTQKRGLNLFFSDDEEDNDDEQLVMATWCLSGSLPVPKGKGDNSRTPSPSASTTFTLIGPGVFSTASGNLLPSPSSSNVNPERMTLDISALKKQYAKLRERQKQAHIILTGTFYQHNKAKQRQPIAVNHLLLGKKPLIRKQKQTTKTTFSLKDNLPKQNNVQRNRHRHLESSGSSKFSKRVDVVSEDSGQTLTWEQAKKEKRKHLVTMATARRQLLHNIPHTVEGKTTGVRRGEVDFVDSVAERDRLENGDSESSSSTELCDDEAPGDISDYSSPEMGRKASNSNVSNSPEATPSVETQQLSSMTRHFSHLPAKSEEKNTVVATTHLLMTPAMEESGETSVTSKQSSFDSNNKTLSEKCGIECDSDIFNQRKMNQQYNETNGRDTDHFRVEGFVSSLPAKTENAQSAPRLHAHETKPKYKPIQKETLLKLASTHTEKSRVSNEVYPTLSPVTPLTQTFSTILQKKDPILGPHGTKHKRSVSEEHVNVSHFVPNLSGAKEDVRKYRSISQSSERKFSPTRQEVEKLAVIESKSSSLPKEVTIEQWASSSYSSPKQSPTKSSQFNPFPTVRSRLARRPNKEFSGKLGKLNTEDKVKSEHKDFSNVVRPSRSFSSSEKH</sequence>
<name>A0ABM1TE27_LIMPO</name>
<proteinExistence type="predicted"/>
<evidence type="ECO:0000259" key="2">
    <source>
        <dbReference type="PROSITE" id="PS50086"/>
    </source>
</evidence>
<accession>A0ABM1TE27</accession>
<dbReference type="Pfam" id="PF15733">
    <property type="entry name" value="DUF4682"/>
    <property type="match status" value="1"/>
</dbReference>
<protein>
    <submittedName>
        <fullName evidence="4">TBC1 domain family member 30-like isoform X1</fullName>
    </submittedName>
</protein>
<dbReference type="RefSeq" id="XP_022254133.1">
    <property type="nucleotide sequence ID" value="XM_022398425.1"/>
</dbReference>
<feature type="compositionally biased region" description="Low complexity" evidence="1">
    <location>
        <begin position="1233"/>
        <end position="1247"/>
    </location>
</feature>
<feature type="compositionally biased region" description="Polar residues" evidence="1">
    <location>
        <begin position="967"/>
        <end position="984"/>
    </location>
</feature>
<dbReference type="PANTHER" id="PTHR13399">
    <property type="entry name" value="TRANSLOCON-ASSOCIATED PROTEIN TRAP , GAMMA SUBUNIT"/>
    <property type="match status" value="1"/>
</dbReference>
<dbReference type="Proteomes" id="UP000694941">
    <property type="component" value="Unplaced"/>
</dbReference>
<dbReference type="GeneID" id="106469272"/>
<evidence type="ECO:0000256" key="1">
    <source>
        <dbReference type="SAM" id="MobiDB-lite"/>
    </source>
</evidence>
<gene>
    <name evidence="4" type="primary">LOC106469272</name>
</gene>
<dbReference type="PROSITE" id="PS50086">
    <property type="entry name" value="TBC_RABGAP"/>
    <property type="match status" value="1"/>
</dbReference>
<evidence type="ECO:0000313" key="4">
    <source>
        <dbReference type="RefSeq" id="XP_022254133.1"/>
    </source>
</evidence>
<dbReference type="SUPFAM" id="SSF47923">
    <property type="entry name" value="Ypt/Rab-GAP domain of gyp1p"/>
    <property type="match status" value="2"/>
</dbReference>
<dbReference type="PANTHER" id="PTHR13399:SF4">
    <property type="entry name" value="TBC1 DOMAIN FAMILY MEMBER 30"/>
    <property type="match status" value="1"/>
</dbReference>
<feature type="region of interest" description="Disordered" evidence="1">
    <location>
        <begin position="845"/>
        <end position="868"/>
    </location>
</feature>
<feature type="compositionally biased region" description="Polar residues" evidence="1">
    <location>
        <begin position="1024"/>
        <end position="1038"/>
    </location>
</feature>
<reference evidence="4" key="1">
    <citation type="submission" date="2025-08" db="UniProtKB">
        <authorList>
            <consortium name="RefSeq"/>
        </authorList>
    </citation>
    <scope>IDENTIFICATION</scope>
    <source>
        <tissue evidence="4">Muscle</tissue>
    </source>
</reference>
<dbReference type="InterPro" id="IPR035969">
    <property type="entry name" value="Rab-GAP_TBC_sf"/>
</dbReference>
<dbReference type="InterPro" id="IPR000195">
    <property type="entry name" value="Rab-GAP-TBC_dom"/>
</dbReference>
<dbReference type="Gene3D" id="1.10.8.270">
    <property type="entry name" value="putative rabgap domain of human tbc1 domain family member 14 like domains"/>
    <property type="match status" value="1"/>
</dbReference>
<feature type="region of interest" description="Disordered" evidence="1">
    <location>
        <begin position="1185"/>
        <end position="1205"/>
    </location>
</feature>
<feature type="compositionally biased region" description="Basic and acidic residues" evidence="1">
    <location>
        <begin position="1274"/>
        <end position="1286"/>
    </location>
</feature>